<sequence>MQPTTEITEVHRARRLLCALLPCLAWADAAMGLDYEVSSQAAFTALNAADFAPGDRILLAGGMSFSGKLVLGPEDSGTDEQGNLIAPVVITSSGSGRATINAGDQGAIVAYNCGGIEISRLSVQGSGVTAEGTSTNSGSGITVYADLPGDLKFQHIRIDEVEVSGFGDRGVVVGGYNGNTGYRDVLISGVNAHHNRHCGIETFAYPGSTQALVDVVVRNCIASDQTGDPESSGNTGSGIALGGVSGGLIERCTAHHNGALNPHDEGPVGIWAYSSTGVVIQHNVSHSNSTSNGDGGGFDLDIQTSNSVLQYNYSHHNAGAGYLAYGKTGANLNSGNIIRYNVSENDGRDPGAYSASGICVAGNVDDLAVFGNTVFFAAASGTTTIPAIKVLDTGSDPDDCIVSNNIFHTTGGARLVECDTDGSIVFAGNNYWSGGTNFVIRDDGSNYSSLSSWRSAKNQERLSGSPTGLSQNPRFQGTPGSVPSADDEPAERLKALRLRADSPLIDRGLDVKARFTLEPGPQDFFGGALRQGSGHEIGAHEWALAAPVITALSVQPDASAVTLRYRSEIGLSFRVRRSANLAGDPATTWEDLGTTALGTGEEMSFTDQPPAGGRHFYVLVRE</sequence>
<accession>A0ABT3G7A6</accession>
<keyword evidence="4" id="KW-1185">Reference proteome</keyword>
<dbReference type="InterPro" id="IPR012334">
    <property type="entry name" value="Pectin_lyas_fold"/>
</dbReference>
<evidence type="ECO:0000259" key="2">
    <source>
        <dbReference type="Pfam" id="PF13229"/>
    </source>
</evidence>
<feature type="region of interest" description="Disordered" evidence="1">
    <location>
        <begin position="458"/>
        <end position="489"/>
    </location>
</feature>
<dbReference type="Gene3D" id="2.160.20.10">
    <property type="entry name" value="Single-stranded right-handed beta-helix, Pectin lyase-like"/>
    <property type="match status" value="1"/>
</dbReference>
<evidence type="ECO:0000313" key="4">
    <source>
        <dbReference type="Proteomes" id="UP001165653"/>
    </source>
</evidence>
<dbReference type="SUPFAM" id="SSF51126">
    <property type="entry name" value="Pectin lyase-like"/>
    <property type="match status" value="2"/>
</dbReference>
<protein>
    <submittedName>
        <fullName evidence="3">Right-handed parallel beta-helix repeat-containing protein</fullName>
    </submittedName>
</protein>
<dbReference type="EMBL" id="JAPDDR010000010">
    <property type="protein sequence ID" value="MCW1915738.1"/>
    <property type="molecule type" value="Genomic_DNA"/>
</dbReference>
<feature type="domain" description="Right handed beta helix" evidence="2">
    <location>
        <begin position="155"/>
        <end position="289"/>
    </location>
</feature>
<dbReference type="InterPro" id="IPR039448">
    <property type="entry name" value="Beta_helix"/>
</dbReference>
<dbReference type="Pfam" id="PF13229">
    <property type="entry name" value="Beta_helix"/>
    <property type="match status" value="1"/>
</dbReference>
<name>A0ABT3G7A6_9BACT</name>
<dbReference type="Proteomes" id="UP001165653">
    <property type="component" value="Unassembled WGS sequence"/>
</dbReference>
<evidence type="ECO:0000313" key="3">
    <source>
        <dbReference type="EMBL" id="MCW1915738.1"/>
    </source>
</evidence>
<evidence type="ECO:0000256" key="1">
    <source>
        <dbReference type="SAM" id="MobiDB-lite"/>
    </source>
</evidence>
<proteinExistence type="predicted"/>
<dbReference type="SMART" id="SM00710">
    <property type="entry name" value="PbH1"/>
    <property type="match status" value="9"/>
</dbReference>
<dbReference type="InterPro" id="IPR006626">
    <property type="entry name" value="PbH1"/>
</dbReference>
<dbReference type="InterPro" id="IPR011050">
    <property type="entry name" value="Pectin_lyase_fold/virulence"/>
</dbReference>
<gene>
    <name evidence="3" type="ORF">OJ996_19280</name>
</gene>
<feature type="compositionally biased region" description="Polar residues" evidence="1">
    <location>
        <begin position="458"/>
        <end position="481"/>
    </location>
</feature>
<comment type="caution">
    <text evidence="3">The sequence shown here is derived from an EMBL/GenBank/DDBJ whole genome shotgun (WGS) entry which is preliminary data.</text>
</comment>
<dbReference type="RefSeq" id="WP_264515293.1">
    <property type="nucleotide sequence ID" value="NZ_JAPDDR010000010.1"/>
</dbReference>
<organism evidence="3 4">
    <name type="scientific">Luteolibacter rhizosphaerae</name>
    <dbReference type="NCBI Taxonomy" id="2989719"/>
    <lineage>
        <taxon>Bacteria</taxon>
        <taxon>Pseudomonadati</taxon>
        <taxon>Verrucomicrobiota</taxon>
        <taxon>Verrucomicrobiia</taxon>
        <taxon>Verrucomicrobiales</taxon>
        <taxon>Verrucomicrobiaceae</taxon>
        <taxon>Luteolibacter</taxon>
    </lineage>
</organism>
<reference evidence="3" key="1">
    <citation type="submission" date="2022-10" db="EMBL/GenBank/DDBJ databases">
        <title>Luteolibacter sp. GHJ8, whole genome shotgun sequencing project.</title>
        <authorList>
            <person name="Zhao G."/>
            <person name="Shen L."/>
        </authorList>
    </citation>
    <scope>NUCLEOTIDE SEQUENCE</scope>
    <source>
        <strain evidence="3">GHJ8</strain>
    </source>
</reference>